<name>A0A0K8P978_9CHLR</name>
<gene>
    <name evidence="1" type="ORF">ATC1_11123</name>
</gene>
<proteinExistence type="predicted"/>
<evidence type="ECO:0000313" key="1">
    <source>
        <dbReference type="EMBL" id="GAP39202.1"/>
    </source>
</evidence>
<dbReference type="Proteomes" id="UP000053370">
    <property type="component" value="Unassembled WGS sequence"/>
</dbReference>
<dbReference type="PROSITE" id="PS51257">
    <property type="entry name" value="PROKAR_LIPOPROTEIN"/>
    <property type="match status" value="1"/>
</dbReference>
<organism evidence="1">
    <name type="scientific">Flexilinea flocculi</name>
    <dbReference type="NCBI Taxonomy" id="1678840"/>
    <lineage>
        <taxon>Bacteria</taxon>
        <taxon>Bacillati</taxon>
        <taxon>Chloroflexota</taxon>
        <taxon>Anaerolineae</taxon>
        <taxon>Anaerolineales</taxon>
        <taxon>Anaerolineaceae</taxon>
        <taxon>Flexilinea</taxon>
    </lineage>
</organism>
<protein>
    <submittedName>
        <fullName evidence="1">Basic membrane protein</fullName>
    </submittedName>
</protein>
<dbReference type="Gene3D" id="3.40.50.2300">
    <property type="match status" value="2"/>
</dbReference>
<dbReference type="AlphaFoldDB" id="A0A0K8P978"/>
<keyword evidence="2" id="KW-1185">Reference proteome</keyword>
<sequence>MQKKTELRKNWYCLILLCWLLMIGLSGCNIPKTPQQPFSPTQDISQLAATATAEIVPTSTPIPDPEKVLLVAAADANPGILELIRSGIQSLPEGQAELNETTSFSAEEISSEIDAVILTKTPENLIDIAGRFPEIKFITIDKTLLSLPNVWTIRYDSAFETFLAGYAVALCAYDWRGAGLLPNDSLLLGARAQEIFQNGAQYFCGTCVSSIAPFVAFPLSVSLPTTAGPQEWIAGMDQIQSNYIYTYFVSREAASEAVYQKLLSLDVNVIGVDDPPAGLESKWLAGIRINLGAAVNQIITADPTVQPAGLVIPELDIRVGSIAGTFNEGKKTDLQKLYADLISGMVSPYDPQPADAYTK</sequence>
<reference evidence="1" key="1">
    <citation type="journal article" date="2015" name="Genome Announc.">
        <title>Draft Genome Sequence of Anaerolineae Strain TC1, a Novel Isolate from a Methanogenic Wastewater Treatment System.</title>
        <authorList>
            <person name="Matsuura N."/>
            <person name="Tourlousse D.M."/>
            <person name="Sun L."/>
            <person name="Toyonaga M."/>
            <person name="Kuroda K."/>
            <person name="Ohashi A."/>
            <person name="Cruz R."/>
            <person name="Yamaguchi T."/>
            <person name="Sekiguchi Y."/>
        </authorList>
    </citation>
    <scope>NUCLEOTIDE SEQUENCE [LARGE SCALE GENOMIC DNA]</scope>
    <source>
        <strain evidence="1">TC1</strain>
    </source>
</reference>
<dbReference type="OrthoDB" id="164498at2"/>
<accession>A0A0K8P978</accession>
<evidence type="ECO:0000313" key="2">
    <source>
        <dbReference type="Proteomes" id="UP000053370"/>
    </source>
</evidence>
<dbReference type="EMBL" id="DF968179">
    <property type="protein sequence ID" value="GAP39202.1"/>
    <property type="molecule type" value="Genomic_DNA"/>
</dbReference>
<dbReference type="RefSeq" id="WP_062277065.1">
    <property type="nucleotide sequence ID" value="NZ_DF968179.1"/>
</dbReference>